<dbReference type="InterPro" id="IPR028994">
    <property type="entry name" value="Integrin_alpha_N"/>
</dbReference>
<evidence type="ECO:0000256" key="3">
    <source>
        <dbReference type="ARBA" id="ARBA00022801"/>
    </source>
</evidence>
<dbReference type="Gene3D" id="3.40.50.200">
    <property type="entry name" value="Peptidase S8/S53 domain"/>
    <property type="match status" value="2"/>
</dbReference>
<comment type="similarity">
    <text evidence="5">Belongs to the peptidase S8 family.</text>
</comment>
<evidence type="ECO:0000256" key="2">
    <source>
        <dbReference type="ARBA" id="ARBA00022729"/>
    </source>
</evidence>
<dbReference type="PATRIC" id="fig|582515.4.peg.3212"/>
<dbReference type="STRING" id="582515.KR51_00028590"/>
<keyword evidence="1 7" id="KW-0645">Protease</keyword>
<dbReference type="PANTHER" id="PTHR46580:SF2">
    <property type="entry name" value="MAM DOMAIN-CONTAINING PROTEIN"/>
    <property type="match status" value="1"/>
</dbReference>
<accession>U5DI44</accession>
<gene>
    <name evidence="7" type="ORF">KR51_00028590</name>
</gene>
<dbReference type="EMBL" id="ASSJ01000074">
    <property type="protein sequence ID" value="ERN40602.1"/>
    <property type="molecule type" value="Genomic_DNA"/>
</dbReference>
<dbReference type="InterPro" id="IPR000209">
    <property type="entry name" value="Peptidase_S8/S53_dom"/>
</dbReference>
<dbReference type="Gene3D" id="2.130.10.130">
    <property type="entry name" value="Integrin alpha, N-terminal"/>
    <property type="match status" value="1"/>
</dbReference>
<comment type="caution">
    <text evidence="7">The sequence shown here is derived from an EMBL/GenBank/DDBJ whole genome shotgun (WGS) entry which is preliminary data.</text>
</comment>
<protein>
    <submittedName>
        <fullName evidence="7">Subtilisin-like serine protease</fullName>
    </submittedName>
</protein>
<dbReference type="SUPFAM" id="SSF69318">
    <property type="entry name" value="Integrin alpha N-terminal domain"/>
    <property type="match status" value="1"/>
</dbReference>
<evidence type="ECO:0000256" key="4">
    <source>
        <dbReference type="ARBA" id="ARBA00022825"/>
    </source>
</evidence>
<dbReference type="GO" id="GO:0004252">
    <property type="term" value="F:serine-type endopeptidase activity"/>
    <property type="evidence" value="ECO:0007669"/>
    <property type="project" value="InterPro"/>
</dbReference>
<dbReference type="InParanoid" id="U5DI44"/>
<dbReference type="InterPro" id="IPR013517">
    <property type="entry name" value="FG-GAP"/>
</dbReference>
<comment type="caution">
    <text evidence="5">Lacks conserved residue(s) required for the propagation of feature annotation.</text>
</comment>
<dbReference type="SUPFAM" id="SSF52743">
    <property type="entry name" value="Subtilisin-like"/>
    <property type="match status" value="1"/>
</dbReference>
<evidence type="ECO:0000313" key="8">
    <source>
        <dbReference type="Proteomes" id="UP000016960"/>
    </source>
</evidence>
<evidence type="ECO:0000256" key="1">
    <source>
        <dbReference type="ARBA" id="ARBA00022670"/>
    </source>
</evidence>
<dbReference type="Pfam" id="PF00082">
    <property type="entry name" value="Peptidase_S8"/>
    <property type="match status" value="1"/>
</dbReference>
<dbReference type="AlphaFoldDB" id="U5DI44"/>
<dbReference type="InterPro" id="IPR036852">
    <property type="entry name" value="Peptidase_S8/S53_dom_sf"/>
</dbReference>
<dbReference type="OrthoDB" id="427753at2"/>
<dbReference type="InterPro" id="IPR034075">
    <property type="entry name" value="Glr3161-like_dom"/>
</dbReference>
<proteinExistence type="inferred from homology"/>
<reference evidence="7 8" key="1">
    <citation type="submission" date="2013-05" db="EMBL/GenBank/DDBJ databases">
        <title>Draft genome sequence of Rubidibacter lacunae KORDI 51-2.</title>
        <authorList>
            <person name="Choi D.H."/>
            <person name="Noh J.H."/>
            <person name="Kwon K.-K."/>
            <person name="Lee J.-H."/>
            <person name="Ryu J.-Y."/>
        </authorList>
    </citation>
    <scope>NUCLEOTIDE SEQUENCE [LARGE SCALE GENOMIC DNA]</scope>
    <source>
        <strain evidence="7 8">KORDI 51-2</strain>
    </source>
</reference>
<dbReference type="PROSITE" id="PS51892">
    <property type="entry name" value="SUBTILASE"/>
    <property type="match status" value="1"/>
</dbReference>
<sequence>MKTASSIILPAIAPVLGAVGPTPTARLFRRDSERVSSAPTFGLVGPAVVNTSGTDSTIESEPWIGEVFVGPLPFKELLPRAAVKPLSDSRAVVFGLATNDDLLDGRPLEVVENGNTFELETDLLFPIRLQRLNPLSDRVSYVLSALGEVGQTPTDEAEIDASAIVRDGLVAVEGIASGSGTALQADLEQLGLQDASRYGRVVSGWLPTDAIANVENLSSLEYLLPTAQPIKSVGATTSQGVAAIQADLGSQQFFGVDGSGITIGVLSDSYNNLSGAGADIASGDLPGAGNPFGRTSNINVIGDLPFGGSDEGRAMMQLIHDVAPGATLLFRTAFLGSADFAQGIGELVAAGADIIVDDIGYLNEPFFQDGIIAQAADAAAAAGVAYFSAAGNSGRDSYESDFRLGLDDSISSGYIFHDFNPGSGIDIYQQLQLGPGKTLDLSFQWDSPFASAGGSGSTNDLDIFLLNSSATTIVAGSVNNNIGNNAVELLSYTNFSGSTQTLNLAIGRYVPVGGSNPGRIKYINFGEGINFEYATNSPTSFGHPTAAGAAGVGAAFYGNTPAFGTTPPVLESFSSAGGTQILFDTNGNLLAQPEIRNQPRFTAPDGTNTTFFGSDFEGDGFPNFFGTSAAAPHAAAAAALLLDAQGGPGKLSPQQIYQILEETAVDMGQPGYDFNSGFGLIDVNAALEALPPISGGGGGGLTADFNDDGKVDILWRNTENGNNSVWLMDDTNRIGVSQLNPYVVPTEWSIGGLGDFNSDGEVDILWRNSENGTNSVWFMNDTQRVSSAQLTPSPIQGPWRIAGVADFNNDGKDDVLWRNRANGEATVWYMDGVNRIGYSPLSPTGPTLAWDISGIGDFNNDDRPDILWRNSENGLNTVWFLNDTQLTGSAQLSPGPIQSPWRIAGAGDFNNDGNDDVLWRNRANGEALVWYMDGVNRIGYSPLSPTGAPLDWEATV</sequence>
<name>U5DI44_9CHRO</name>
<dbReference type="PANTHER" id="PTHR46580">
    <property type="entry name" value="SENSOR KINASE-RELATED"/>
    <property type="match status" value="1"/>
</dbReference>
<feature type="domain" description="Peptidase S8/S53" evidence="6">
    <location>
        <begin position="319"/>
        <end position="679"/>
    </location>
</feature>
<dbReference type="eggNOG" id="COG2755">
    <property type="taxonomic scope" value="Bacteria"/>
</dbReference>
<evidence type="ECO:0000259" key="6">
    <source>
        <dbReference type="Pfam" id="PF00082"/>
    </source>
</evidence>
<dbReference type="Proteomes" id="UP000016960">
    <property type="component" value="Unassembled WGS sequence"/>
</dbReference>
<evidence type="ECO:0000313" key="7">
    <source>
        <dbReference type="EMBL" id="ERN40602.1"/>
    </source>
</evidence>
<keyword evidence="4" id="KW-0720">Serine protease</keyword>
<evidence type="ECO:0000256" key="5">
    <source>
        <dbReference type="PROSITE-ProRule" id="PRU01240"/>
    </source>
</evidence>
<keyword evidence="2" id="KW-0732">Signal</keyword>
<keyword evidence="8" id="KW-1185">Reference proteome</keyword>
<dbReference type="InterPro" id="IPR023828">
    <property type="entry name" value="Peptidase_S8_Ser-AS"/>
</dbReference>
<dbReference type="CDD" id="cd05562">
    <property type="entry name" value="Peptidases_S53_like"/>
    <property type="match status" value="1"/>
</dbReference>
<dbReference type="eggNOG" id="COG1404">
    <property type="taxonomic scope" value="Bacteria"/>
</dbReference>
<organism evidence="7 8">
    <name type="scientific">Rubidibacter lacunae KORDI 51-2</name>
    <dbReference type="NCBI Taxonomy" id="582515"/>
    <lineage>
        <taxon>Bacteria</taxon>
        <taxon>Bacillati</taxon>
        <taxon>Cyanobacteriota</taxon>
        <taxon>Cyanophyceae</taxon>
        <taxon>Oscillatoriophycideae</taxon>
        <taxon>Chroococcales</taxon>
        <taxon>Aphanothecaceae</taxon>
        <taxon>Rubidibacter</taxon>
    </lineage>
</organism>
<dbReference type="Pfam" id="PF13517">
    <property type="entry name" value="FG-GAP_3"/>
    <property type="match status" value="2"/>
</dbReference>
<keyword evidence="3" id="KW-0378">Hydrolase</keyword>
<dbReference type="PROSITE" id="PS00138">
    <property type="entry name" value="SUBTILASE_SER"/>
    <property type="match status" value="1"/>
</dbReference>
<dbReference type="GO" id="GO:0006508">
    <property type="term" value="P:proteolysis"/>
    <property type="evidence" value="ECO:0007669"/>
    <property type="project" value="UniProtKB-KW"/>
</dbReference>